<reference evidence="1" key="1">
    <citation type="journal article" date="2023" name="G3 (Bethesda)">
        <title>A reference genome for the long-term kleptoplast-retaining sea slug Elysia crispata morphotype clarki.</title>
        <authorList>
            <person name="Eastman K.E."/>
            <person name="Pendleton A.L."/>
            <person name="Shaikh M.A."/>
            <person name="Suttiyut T."/>
            <person name="Ogas R."/>
            <person name="Tomko P."/>
            <person name="Gavelis G."/>
            <person name="Widhalm J.R."/>
            <person name="Wisecaver J.H."/>
        </authorList>
    </citation>
    <scope>NUCLEOTIDE SEQUENCE</scope>
    <source>
        <strain evidence="1">ECLA1</strain>
    </source>
</reference>
<proteinExistence type="predicted"/>
<organism evidence="1 2">
    <name type="scientific">Elysia crispata</name>
    <name type="common">lettuce slug</name>
    <dbReference type="NCBI Taxonomy" id="231223"/>
    <lineage>
        <taxon>Eukaryota</taxon>
        <taxon>Metazoa</taxon>
        <taxon>Spiralia</taxon>
        <taxon>Lophotrochozoa</taxon>
        <taxon>Mollusca</taxon>
        <taxon>Gastropoda</taxon>
        <taxon>Heterobranchia</taxon>
        <taxon>Euthyneura</taxon>
        <taxon>Panpulmonata</taxon>
        <taxon>Sacoglossa</taxon>
        <taxon>Placobranchoidea</taxon>
        <taxon>Plakobranchidae</taxon>
        <taxon>Elysia</taxon>
    </lineage>
</organism>
<dbReference type="EMBL" id="JAWDGP010000067">
    <property type="protein sequence ID" value="KAK3804012.1"/>
    <property type="molecule type" value="Genomic_DNA"/>
</dbReference>
<accession>A0AAE1BFF0</accession>
<protein>
    <submittedName>
        <fullName evidence="1">Uncharacterized protein</fullName>
    </submittedName>
</protein>
<evidence type="ECO:0000313" key="1">
    <source>
        <dbReference type="EMBL" id="KAK3804012.1"/>
    </source>
</evidence>
<dbReference type="AlphaFoldDB" id="A0AAE1BFF0"/>
<name>A0AAE1BFF0_9GAST</name>
<keyword evidence="2" id="KW-1185">Reference proteome</keyword>
<comment type="caution">
    <text evidence="1">The sequence shown here is derived from an EMBL/GenBank/DDBJ whole genome shotgun (WGS) entry which is preliminary data.</text>
</comment>
<evidence type="ECO:0000313" key="2">
    <source>
        <dbReference type="Proteomes" id="UP001283361"/>
    </source>
</evidence>
<gene>
    <name evidence="1" type="ORF">RRG08_066248</name>
</gene>
<dbReference type="Proteomes" id="UP001283361">
    <property type="component" value="Unassembled WGS sequence"/>
</dbReference>
<sequence length="105" mass="11179">MTRLCPNSKNQFPATYSTVTLPASRLLVSPPGLEIAVSLFRPHPVRPAVCSFCSATDITRADTRDGPAAPYTHRALTPPELLDNVVSLALAGHGLTPGLILKALY</sequence>